<organism evidence="6 7">
    <name type="scientific">Methylopila turkensis</name>
    <dbReference type="NCBI Taxonomy" id="1437816"/>
    <lineage>
        <taxon>Bacteria</taxon>
        <taxon>Pseudomonadati</taxon>
        <taxon>Pseudomonadota</taxon>
        <taxon>Alphaproteobacteria</taxon>
        <taxon>Hyphomicrobiales</taxon>
        <taxon>Methylopilaceae</taxon>
        <taxon>Methylopila</taxon>
    </lineage>
</organism>
<dbReference type="PRINTS" id="PR00039">
    <property type="entry name" value="HTHLYSR"/>
</dbReference>
<keyword evidence="2" id="KW-0805">Transcription regulation</keyword>
<proteinExistence type="inferred from homology"/>
<dbReference type="SUPFAM" id="SSF53850">
    <property type="entry name" value="Periplasmic binding protein-like II"/>
    <property type="match status" value="1"/>
</dbReference>
<evidence type="ECO:0000259" key="5">
    <source>
        <dbReference type="PROSITE" id="PS50931"/>
    </source>
</evidence>
<evidence type="ECO:0000313" key="7">
    <source>
        <dbReference type="Proteomes" id="UP001143309"/>
    </source>
</evidence>
<sequence length="292" mass="31807">MIPELRTLLAVARHGTFAAAGDRVGLTQAAVSGHMRRLEEALGFPLFERTGRSARLNEAGLRTVRRAEELIASFEALGEPERDDAWEGVLRVGAIASVQATLLARALVPFRSRFPRCRLHVAPDVSLRLMDRVDAGEIDLAILIRPSFDPPRDLEWLPLVHEDYALIVPAEVAGDDWRAILPAHSFIRYDRSSFGGRQVERLLRSASARPRDWLEIDELAAMPAMVALGLGVAIAPLSEALLPLPPGVRAIGLGPAPIRREIGVLRRAGESSPAAAALVEALHAARPEPSRR</sequence>
<keyword evidence="4" id="KW-0804">Transcription</keyword>
<comment type="caution">
    <text evidence="6">The sequence shown here is derived from an EMBL/GenBank/DDBJ whole genome shotgun (WGS) entry which is preliminary data.</text>
</comment>
<dbReference type="InterPro" id="IPR036390">
    <property type="entry name" value="WH_DNA-bd_sf"/>
</dbReference>
<gene>
    <name evidence="6" type="ORF">GCM10008174_07410</name>
</gene>
<evidence type="ECO:0000256" key="2">
    <source>
        <dbReference type="ARBA" id="ARBA00023015"/>
    </source>
</evidence>
<name>A0A9W6N637_9HYPH</name>
<protein>
    <submittedName>
        <fullName evidence="6">LysR family transcriptional regulator</fullName>
    </submittedName>
</protein>
<keyword evidence="7" id="KW-1185">Reference proteome</keyword>
<dbReference type="GO" id="GO:0032993">
    <property type="term" value="C:protein-DNA complex"/>
    <property type="evidence" value="ECO:0007669"/>
    <property type="project" value="TreeGrafter"/>
</dbReference>
<dbReference type="PROSITE" id="PS50931">
    <property type="entry name" value="HTH_LYSR"/>
    <property type="match status" value="1"/>
</dbReference>
<dbReference type="GO" id="GO:0003700">
    <property type="term" value="F:DNA-binding transcription factor activity"/>
    <property type="evidence" value="ECO:0007669"/>
    <property type="project" value="InterPro"/>
</dbReference>
<evidence type="ECO:0000256" key="3">
    <source>
        <dbReference type="ARBA" id="ARBA00023125"/>
    </source>
</evidence>
<dbReference type="GO" id="GO:0003677">
    <property type="term" value="F:DNA binding"/>
    <property type="evidence" value="ECO:0007669"/>
    <property type="project" value="UniProtKB-KW"/>
</dbReference>
<dbReference type="PANTHER" id="PTHR30346:SF28">
    <property type="entry name" value="HTH-TYPE TRANSCRIPTIONAL REGULATOR CYNR"/>
    <property type="match status" value="1"/>
</dbReference>
<feature type="domain" description="HTH lysR-type" evidence="5">
    <location>
        <begin position="1"/>
        <end position="57"/>
    </location>
</feature>
<dbReference type="AlphaFoldDB" id="A0A9W6N637"/>
<dbReference type="Gene3D" id="1.10.10.10">
    <property type="entry name" value="Winged helix-like DNA-binding domain superfamily/Winged helix DNA-binding domain"/>
    <property type="match status" value="1"/>
</dbReference>
<dbReference type="EMBL" id="BSFL01000001">
    <property type="protein sequence ID" value="GLK79000.1"/>
    <property type="molecule type" value="Genomic_DNA"/>
</dbReference>
<dbReference type="RefSeq" id="WP_271199494.1">
    <property type="nucleotide sequence ID" value="NZ_BSFL01000001.1"/>
</dbReference>
<dbReference type="Pfam" id="PF00126">
    <property type="entry name" value="HTH_1"/>
    <property type="match status" value="1"/>
</dbReference>
<dbReference type="InterPro" id="IPR005119">
    <property type="entry name" value="LysR_subst-bd"/>
</dbReference>
<evidence type="ECO:0000313" key="6">
    <source>
        <dbReference type="EMBL" id="GLK79000.1"/>
    </source>
</evidence>
<dbReference type="InterPro" id="IPR036388">
    <property type="entry name" value="WH-like_DNA-bd_sf"/>
</dbReference>
<dbReference type="Proteomes" id="UP001143309">
    <property type="component" value="Unassembled WGS sequence"/>
</dbReference>
<dbReference type="SUPFAM" id="SSF46785">
    <property type="entry name" value="Winged helix' DNA-binding domain"/>
    <property type="match status" value="1"/>
</dbReference>
<comment type="similarity">
    <text evidence="1">Belongs to the LysR transcriptional regulatory family.</text>
</comment>
<evidence type="ECO:0000256" key="4">
    <source>
        <dbReference type="ARBA" id="ARBA00023163"/>
    </source>
</evidence>
<dbReference type="InterPro" id="IPR000847">
    <property type="entry name" value="LysR_HTH_N"/>
</dbReference>
<dbReference type="PANTHER" id="PTHR30346">
    <property type="entry name" value="TRANSCRIPTIONAL DUAL REGULATOR HCAR-RELATED"/>
    <property type="match status" value="1"/>
</dbReference>
<dbReference type="Gene3D" id="3.40.190.290">
    <property type="match status" value="1"/>
</dbReference>
<keyword evidence="3" id="KW-0238">DNA-binding</keyword>
<evidence type="ECO:0000256" key="1">
    <source>
        <dbReference type="ARBA" id="ARBA00009437"/>
    </source>
</evidence>
<reference evidence="6" key="1">
    <citation type="journal article" date="2014" name="Int. J. Syst. Evol. Microbiol.">
        <title>Complete genome sequence of Corynebacterium casei LMG S-19264T (=DSM 44701T), isolated from a smear-ripened cheese.</title>
        <authorList>
            <consortium name="US DOE Joint Genome Institute (JGI-PGF)"/>
            <person name="Walter F."/>
            <person name="Albersmeier A."/>
            <person name="Kalinowski J."/>
            <person name="Ruckert C."/>
        </authorList>
    </citation>
    <scope>NUCLEOTIDE SEQUENCE</scope>
    <source>
        <strain evidence="6">VKM B-2748</strain>
    </source>
</reference>
<dbReference type="FunFam" id="1.10.10.10:FF:000001">
    <property type="entry name" value="LysR family transcriptional regulator"/>
    <property type="match status" value="1"/>
</dbReference>
<dbReference type="Pfam" id="PF03466">
    <property type="entry name" value="LysR_substrate"/>
    <property type="match status" value="1"/>
</dbReference>
<reference evidence="6" key="2">
    <citation type="submission" date="2023-01" db="EMBL/GenBank/DDBJ databases">
        <authorList>
            <person name="Sun Q."/>
            <person name="Evtushenko L."/>
        </authorList>
    </citation>
    <scope>NUCLEOTIDE SEQUENCE</scope>
    <source>
        <strain evidence="6">VKM B-2748</strain>
    </source>
</reference>
<accession>A0A9W6N637</accession>